<dbReference type="PROSITE" id="PS50041">
    <property type="entry name" value="C_TYPE_LECTIN_2"/>
    <property type="match status" value="1"/>
</dbReference>
<dbReference type="InterPro" id="IPR001304">
    <property type="entry name" value="C-type_lectin-like"/>
</dbReference>
<dbReference type="InterPro" id="IPR036465">
    <property type="entry name" value="vWFA_dom_sf"/>
</dbReference>
<feature type="signal peptide" evidence="1">
    <location>
        <begin position="1"/>
        <end position="19"/>
    </location>
</feature>
<sequence length="713" mass="78784">MRLFDSIFLLFLFAGGARAFVFSCEEVKYKLINSNLQESTQYVCLVPEEGYTGAQALRKIYAQADKVSTSFEDLLSATCIERPGVGSWRIVADNPVNLDCTQEFSLIFTSYYPNITRPSDQWDTARLAGSSAVMVAARTGIILQNHVRCTGSGNVTVYTGAGSGVGEFRFVMKTWRCGEFPEWIVSFENVITVEADVDVIIDLGILRYDWDEQYTNYLDISPDDRVVVMASGRSDNLQNLHPERNTILIDPHASLSSADVQFTGVFDGRYGGYVDLSGEEQDGRWWSDWFNNGSVTKGNDIARKYKVTYVSQTIAPQDIWDNQDNFILEMTFSEYGESTTVAPTVGTQTVKTPTGEGDRYCGCALDKKFGMPDGWDSTEIWIDVVIILDTSAAMAQGFVDATTLIESFIGTDDGNVLTTDSKAPFYTRVGLIAMSDKADVLYNLNMTKFDKIKDKVQIKTGVPQINVMDAFYAAQQMLTDGRKDRLARQVIYYMTNSDPNSDLGGVEQFTSSDGIIIVNNFLEKGEVERPGLRKLASPGYYYDDIQDNYMETIQLFCKANCFCRNQTGQTPYAGSNPDLAVKASGGCLRATPAGVPFSKARDNCASNGGGLIASIHDDKKAAFVNQLMASSPSVSDYYWIGYSKSSTPDWTWEDKSTNPYDNWDADEPNTNSVSKCAYVDSTTPSLYWGAGNCNVGFPFVCEFAPCSAGNNNC</sequence>
<evidence type="ECO:0000313" key="4">
    <source>
        <dbReference type="Proteomes" id="UP001432027"/>
    </source>
</evidence>
<dbReference type="CDD" id="cd00198">
    <property type="entry name" value="vWFA"/>
    <property type="match status" value="1"/>
</dbReference>
<dbReference type="SUPFAM" id="SSF56436">
    <property type="entry name" value="C-type lectin-like"/>
    <property type="match status" value="1"/>
</dbReference>
<keyword evidence="1" id="KW-0732">Signal</keyword>
<dbReference type="CDD" id="cd00037">
    <property type="entry name" value="CLECT"/>
    <property type="match status" value="1"/>
</dbReference>
<protein>
    <recommendedName>
        <fullName evidence="2">C-type lectin domain-containing protein</fullName>
    </recommendedName>
</protein>
<name>A0AAV5TGE0_9BILA</name>
<dbReference type="PANTHER" id="PTHR31024">
    <property type="entry name" value="C-TYPE LECTIN"/>
    <property type="match status" value="1"/>
</dbReference>
<accession>A0AAV5TGE0</accession>
<evidence type="ECO:0000256" key="1">
    <source>
        <dbReference type="SAM" id="SignalP"/>
    </source>
</evidence>
<keyword evidence="4" id="KW-1185">Reference proteome</keyword>
<dbReference type="InterPro" id="IPR016187">
    <property type="entry name" value="CTDL_fold"/>
</dbReference>
<reference evidence="3" key="1">
    <citation type="submission" date="2023-10" db="EMBL/GenBank/DDBJ databases">
        <title>Genome assembly of Pristionchus species.</title>
        <authorList>
            <person name="Yoshida K."/>
            <person name="Sommer R.J."/>
        </authorList>
    </citation>
    <scope>NUCLEOTIDE SEQUENCE</scope>
    <source>
        <strain evidence="3">RS0144</strain>
    </source>
</reference>
<comment type="caution">
    <text evidence="3">The sequence shown here is derived from an EMBL/GenBank/DDBJ whole genome shotgun (WGS) entry which is preliminary data.</text>
</comment>
<dbReference type="Proteomes" id="UP001432027">
    <property type="component" value="Unassembled WGS sequence"/>
</dbReference>
<dbReference type="EMBL" id="BTSX01000004">
    <property type="protein sequence ID" value="GMS92835.1"/>
    <property type="molecule type" value="Genomic_DNA"/>
</dbReference>
<feature type="chain" id="PRO_5043842884" description="C-type lectin domain-containing protein" evidence="1">
    <location>
        <begin position="20"/>
        <end position="713"/>
    </location>
</feature>
<evidence type="ECO:0000259" key="2">
    <source>
        <dbReference type="PROSITE" id="PS50041"/>
    </source>
</evidence>
<organism evidence="3 4">
    <name type="scientific">Pristionchus entomophagus</name>
    <dbReference type="NCBI Taxonomy" id="358040"/>
    <lineage>
        <taxon>Eukaryota</taxon>
        <taxon>Metazoa</taxon>
        <taxon>Ecdysozoa</taxon>
        <taxon>Nematoda</taxon>
        <taxon>Chromadorea</taxon>
        <taxon>Rhabditida</taxon>
        <taxon>Rhabditina</taxon>
        <taxon>Diplogasteromorpha</taxon>
        <taxon>Diplogasteroidea</taxon>
        <taxon>Neodiplogasteridae</taxon>
        <taxon>Pristionchus</taxon>
    </lineage>
</organism>
<gene>
    <name evidence="3" type="ORF">PENTCL1PPCAC_15010</name>
</gene>
<proteinExistence type="predicted"/>
<dbReference type="Gene3D" id="3.10.100.10">
    <property type="entry name" value="Mannose-Binding Protein A, subunit A"/>
    <property type="match status" value="1"/>
</dbReference>
<dbReference type="SMART" id="SM00327">
    <property type="entry name" value="VWA"/>
    <property type="match status" value="1"/>
</dbReference>
<dbReference type="SUPFAM" id="SSF53300">
    <property type="entry name" value="vWA-like"/>
    <property type="match status" value="1"/>
</dbReference>
<dbReference type="Pfam" id="PF00092">
    <property type="entry name" value="VWA"/>
    <property type="match status" value="1"/>
</dbReference>
<feature type="domain" description="C-type lectin" evidence="2">
    <location>
        <begin position="583"/>
        <end position="702"/>
    </location>
</feature>
<dbReference type="AlphaFoldDB" id="A0AAV5TGE0"/>
<dbReference type="Gene3D" id="3.40.50.410">
    <property type="entry name" value="von Willebrand factor, type A domain"/>
    <property type="match status" value="1"/>
</dbReference>
<evidence type="ECO:0000313" key="3">
    <source>
        <dbReference type="EMBL" id="GMS92835.1"/>
    </source>
</evidence>
<dbReference type="InterPro" id="IPR002035">
    <property type="entry name" value="VWF_A"/>
</dbReference>
<dbReference type="PANTHER" id="PTHR31024:SF3">
    <property type="entry name" value="C-TYPE LECTIN-RELATED"/>
    <property type="match status" value="1"/>
</dbReference>
<dbReference type="Pfam" id="PF00059">
    <property type="entry name" value="Lectin_C"/>
    <property type="match status" value="1"/>
</dbReference>
<dbReference type="InterPro" id="IPR016186">
    <property type="entry name" value="C-type_lectin-like/link_sf"/>
</dbReference>
<dbReference type="SMART" id="SM00034">
    <property type="entry name" value="CLECT"/>
    <property type="match status" value="1"/>
</dbReference>